<dbReference type="PANTHER" id="PTHR40788:SF2">
    <property type="entry name" value="CLR5 DOMAIN-CONTAINING PROTEIN"/>
    <property type="match status" value="1"/>
</dbReference>
<dbReference type="EMBL" id="ML995971">
    <property type="protein sequence ID" value="KAF2763713.1"/>
    <property type="molecule type" value="Genomic_DNA"/>
</dbReference>
<evidence type="ECO:0000313" key="3">
    <source>
        <dbReference type="Proteomes" id="UP000799436"/>
    </source>
</evidence>
<dbReference type="OrthoDB" id="2922289at2759"/>
<protein>
    <submittedName>
        <fullName evidence="2">Uncharacterized protein</fullName>
    </submittedName>
</protein>
<evidence type="ECO:0000313" key="2">
    <source>
        <dbReference type="EMBL" id="KAF2763713.1"/>
    </source>
</evidence>
<dbReference type="PANTHER" id="PTHR40788">
    <property type="entry name" value="CLR5 DOMAIN-CONTAINING PROTEIN-RELATED"/>
    <property type="match status" value="1"/>
</dbReference>
<feature type="region of interest" description="Disordered" evidence="1">
    <location>
        <begin position="737"/>
        <end position="772"/>
    </location>
</feature>
<keyword evidence="3" id="KW-1185">Reference proteome</keyword>
<name>A0A6G1KSR6_9PEZI</name>
<reference evidence="2" key="1">
    <citation type="journal article" date="2020" name="Stud. Mycol.">
        <title>101 Dothideomycetes genomes: a test case for predicting lifestyles and emergence of pathogens.</title>
        <authorList>
            <person name="Haridas S."/>
            <person name="Albert R."/>
            <person name="Binder M."/>
            <person name="Bloem J."/>
            <person name="Labutti K."/>
            <person name="Salamov A."/>
            <person name="Andreopoulos B."/>
            <person name="Baker S."/>
            <person name="Barry K."/>
            <person name="Bills G."/>
            <person name="Bluhm B."/>
            <person name="Cannon C."/>
            <person name="Castanera R."/>
            <person name="Culley D."/>
            <person name="Daum C."/>
            <person name="Ezra D."/>
            <person name="Gonzalez J."/>
            <person name="Henrissat B."/>
            <person name="Kuo A."/>
            <person name="Liang C."/>
            <person name="Lipzen A."/>
            <person name="Lutzoni F."/>
            <person name="Magnuson J."/>
            <person name="Mondo S."/>
            <person name="Nolan M."/>
            <person name="Ohm R."/>
            <person name="Pangilinan J."/>
            <person name="Park H.-J."/>
            <person name="Ramirez L."/>
            <person name="Alfaro M."/>
            <person name="Sun H."/>
            <person name="Tritt A."/>
            <person name="Yoshinaga Y."/>
            <person name="Zwiers L.-H."/>
            <person name="Turgeon B."/>
            <person name="Goodwin S."/>
            <person name="Spatafora J."/>
            <person name="Crous P."/>
            <person name="Grigoriev I."/>
        </authorList>
    </citation>
    <scope>NUCLEOTIDE SEQUENCE</scope>
    <source>
        <strain evidence="2">CBS 116005</strain>
    </source>
</reference>
<evidence type="ECO:0000256" key="1">
    <source>
        <dbReference type="SAM" id="MobiDB-lite"/>
    </source>
</evidence>
<organism evidence="2 3">
    <name type="scientific">Teratosphaeria nubilosa</name>
    <dbReference type="NCBI Taxonomy" id="161662"/>
    <lineage>
        <taxon>Eukaryota</taxon>
        <taxon>Fungi</taxon>
        <taxon>Dikarya</taxon>
        <taxon>Ascomycota</taxon>
        <taxon>Pezizomycotina</taxon>
        <taxon>Dothideomycetes</taxon>
        <taxon>Dothideomycetidae</taxon>
        <taxon>Mycosphaerellales</taxon>
        <taxon>Teratosphaeriaceae</taxon>
        <taxon>Teratosphaeria</taxon>
    </lineage>
</organism>
<accession>A0A6G1KSR6</accession>
<dbReference type="Proteomes" id="UP000799436">
    <property type="component" value="Unassembled WGS sequence"/>
</dbReference>
<dbReference type="AlphaFoldDB" id="A0A6G1KSR6"/>
<proteinExistence type="predicted"/>
<gene>
    <name evidence="2" type="ORF">EJ03DRAFT_58377</name>
</gene>
<sequence length="876" mass="98701">MAKNRNPRPSPRVVALARDFVQRSASMKKLADSLPAPPFGCPGREQPPSAAHLPSCQETCSTCASQYLPEMCVRHKYTRLELMDYHDDVTAAVQLEQFTADIDKSLAFLRSCIDEHGDTIMRRWHNRTAAKREALLIKAMPDMYKHEMLMPELHFQSVRRLDTWLSGRSSSPALKTTWELEQKRSKLELLPYLRVDALSQDRNKLLALLHHRTKYDPSEWVMFDFEQVRHPFNMACALPIATNPHCVVMQGDGYGRLVPWTAEAAHRFDVVGYPRARLILQAQAILLNFLSRSVELILDNQTSNAQMGREKWDTLLETQSRTDTSYLVPSGLSNSAFAPPPTFDLDALLEILSDQARAVTDELEQLQTDPIYIRFCVQHIRDTLHFAQRPNEEAQIQELFEVFMQKFIDAVLWRTLVAEVEAVVTMRKVHGEGVEYNEALRGLHRSFVMHLSSLTQAVQHVLCRSKAFSYVYKFDQDGQEQINAREEDIFRSDVLCWHLVELCIRGPLGPAWHLAGIDKILANASAKERARVDPSLAAKLTYISAISRGVTMFQQHRPHHGPMISAEEFKEQVRSTRLSRQSQLFQSLAAVIFERGMQVEHLKQPLQKFMSLPLPAKRVNEQTWHRLEALRTALADFWDFLAVILTLWVEENESAIPEASGVLQFRELIAAHLTESHERQLEDERTSIEEYIRSRKADEAAAAAAAAAEAELSNTTEKLAITQTVWGVETQKAAIPPKPKAKVKTRQMVDSGTAAATGGTEPSMNESEAERKAGPTIAITKASLAVFEQMFNTYSAAEGDLQWTQLVSALVDAGCSATPCGGSAVSFRDEVRGKGTVVLHRPHPIPSVDPVMLRSTGRRLARWFGWGVGTFVKRVA</sequence>